<reference evidence="11 12" key="1">
    <citation type="submission" date="2022-10" db="EMBL/GenBank/DDBJ databases">
        <title>The complete genomes of actinobacterial strains from the NBC collection.</title>
        <authorList>
            <person name="Joergensen T.S."/>
            <person name="Alvarez Arevalo M."/>
            <person name="Sterndorff E.B."/>
            <person name="Faurdal D."/>
            <person name="Vuksanovic O."/>
            <person name="Mourched A.-S."/>
            <person name="Charusanti P."/>
            <person name="Shaw S."/>
            <person name="Blin K."/>
            <person name="Weber T."/>
        </authorList>
    </citation>
    <scope>NUCLEOTIDE SEQUENCE [LARGE SCALE GENOMIC DNA]</scope>
    <source>
        <strain evidence="11 12">NBC 01774</strain>
    </source>
</reference>
<dbReference type="EMBL" id="CP109106">
    <property type="protein sequence ID" value="WSB70782.1"/>
    <property type="molecule type" value="Genomic_DNA"/>
</dbReference>
<dbReference type="RefSeq" id="WP_326620329.1">
    <property type="nucleotide sequence ID" value="NZ_CP109106.1"/>
</dbReference>
<evidence type="ECO:0000256" key="9">
    <source>
        <dbReference type="SAM" id="SignalP"/>
    </source>
</evidence>
<evidence type="ECO:0000256" key="3">
    <source>
        <dbReference type="ARBA" id="ARBA00022475"/>
    </source>
</evidence>
<evidence type="ECO:0000256" key="2">
    <source>
        <dbReference type="ARBA" id="ARBA00010157"/>
    </source>
</evidence>
<organism evidence="11 12">
    <name type="scientific">Streptomyces decoyicus</name>
    <dbReference type="NCBI Taxonomy" id="249567"/>
    <lineage>
        <taxon>Bacteria</taxon>
        <taxon>Bacillati</taxon>
        <taxon>Actinomycetota</taxon>
        <taxon>Actinomycetes</taxon>
        <taxon>Kitasatosporales</taxon>
        <taxon>Streptomycetaceae</taxon>
        <taxon>Streptomyces</taxon>
    </lineage>
</organism>
<comment type="similarity">
    <text evidence="2">Belongs to the resistance-nodulation-cell division (RND) (TC 2.A.6) family. MmpL subfamily.</text>
</comment>
<feature type="transmembrane region" description="Helical" evidence="8">
    <location>
        <begin position="382"/>
        <end position="402"/>
    </location>
</feature>
<sequence length="762" mass="79067">MATFLYKLGRFAFRRRRFVALIWVALLAVAGVGAATAASPAADSFSIPGTEAQRAFDLLDQRFPGTNADGATARVVFRAPEGESMKDPANKAAVERTVHALQSGSSQVDRVADPYTAKALSKDGRTAYAQVSYKVTGFELSDASKDALEDAAEDGRDAGLKVETGGNALQAIPETGATEVIGIAISAVVLVITFGALIAAGLPLLTALIGVGIGVSTITALSSTLDLSSTTSTLATMIGLAVGIDYALFIVSRYRAEITEGREREEAAGRAVGTAGSAVVFAGLTVVIALVGLTVVNIPMLTKMGLAAAGTVVIAVLIALTLIPALLGFAGARALPRKARKAGKAGKEDVAVAAGEAHGRDAAGERPNMGTRWARFVLRRPVAVLLTAVIGLGVVAIPATSLELGLPDDGSQPTDTTQRKAYDLLSDGFGPGFNGPLMLVVDGRDAHDGQSAKSAAARVAKEVRGLDDVAVVTPPTFNKAGDTAMLNVVPKSKPSSVETEDLVHDIRSTTHGIAQDTGANTLVTGTTAMNVDVSQKLNDALVPYLALVVGLAFLLLMVVFRSVLVPLKAALGFLLSVVAALGAVVAVFQWGWLSSVFGVEQTGPIMSMMPIFMVGVVFGLAMDYEVFLVTRMREAFVHGERPGEAVVTGFRHGARVVTAAAVIMISVFAGFIGSSDSMIKMIGFGLAIAVFFDAFLVRMAVVPAVLALLGRSAWWLPRWLQKLLPNVDVEGEGLRTQLTGTGAGTGTADGPDASAEREAARV</sequence>
<protein>
    <submittedName>
        <fullName evidence="11">MMPL family transporter</fullName>
    </submittedName>
</protein>
<evidence type="ECO:0000256" key="4">
    <source>
        <dbReference type="ARBA" id="ARBA00022692"/>
    </source>
</evidence>
<keyword evidence="6 8" id="KW-0472">Membrane</keyword>
<feature type="transmembrane region" description="Helical" evidence="8">
    <location>
        <begin position="272"/>
        <end position="298"/>
    </location>
</feature>
<evidence type="ECO:0000256" key="7">
    <source>
        <dbReference type="SAM" id="MobiDB-lite"/>
    </source>
</evidence>
<dbReference type="Proteomes" id="UP001344251">
    <property type="component" value="Chromosome"/>
</dbReference>
<dbReference type="InterPro" id="IPR050545">
    <property type="entry name" value="Mycobact_MmpL"/>
</dbReference>
<dbReference type="Gene3D" id="1.20.1640.10">
    <property type="entry name" value="Multidrug efflux transporter AcrB transmembrane domain"/>
    <property type="match status" value="2"/>
</dbReference>
<evidence type="ECO:0000256" key="1">
    <source>
        <dbReference type="ARBA" id="ARBA00004651"/>
    </source>
</evidence>
<keyword evidence="4 8" id="KW-0812">Transmembrane</keyword>
<feature type="transmembrane region" description="Helical" evidence="8">
    <location>
        <begin position="231"/>
        <end position="251"/>
    </location>
</feature>
<feature type="signal peptide" evidence="9">
    <location>
        <begin position="1"/>
        <end position="37"/>
    </location>
</feature>
<feature type="transmembrane region" description="Helical" evidence="8">
    <location>
        <begin position="681"/>
        <end position="709"/>
    </location>
</feature>
<dbReference type="InterPro" id="IPR004869">
    <property type="entry name" value="MMPL_dom"/>
</dbReference>
<feature type="transmembrane region" description="Helical" evidence="8">
    <location>
        <begin position="180"/>
        <end position="200"/>
    </location>
</feature>
<evidence type="ECO:0000256" key="5">
    <source>
        <dbReference type="ARBA" id="ARBA00022989"/>
    </source>
</evidence>
<dbReference type="PANTHER" id="PTHR33406">
    <property type="entry name" value="MEMBRANE PROTEIN MJ1562-RELATED"/>
    <property type="match status" value="1"/>
</dbReference>
<evidence type="ECO:0000256" key="6">
    <source>
        <dbReference type="ARBA" id="ARBA00023136"/>
    </source>
</evidence>
<dbReference type="InterPro" id="IPR000731">
    <property type="entry name" value="SSD"/>
</dbReference>
<gene>
    <name evidence="11" type="ORF">OG863_24105</name>
</gene>
<dbReference type="Pfam" id="PF03176">
    <property type="entry name" value="MMPL"/>
    <property type="match status" value="2"/>
</dbReference>
<comment type="subcellular location">
    <subcellularLocation>
        <location evidence="1">Cell membrane</location>
        <topology evidence="1">Multi-pass membrane protein</topology>
    </subcellularLocation>
</comment>
<feature type="region of interest" description="Disordered" evidence="7">
    <location>
        <begin position="736"/>
        <end position="762"/>
    </location>
</feature>
<evidence type="ECO:0000313" key="12">
    <source>
        <dbReference type="Proteomes" id="UP001344251"/>
    </source>
</evidence>
<proteinExistence type="inferred from homology"/>
<dbReference type="PROSITE" id="PS50156">
    <property type="entry name" value="SSD"/>
    <property type="match status" value="1"/>
</dbReference>
<evidence type="ECO:0000256" key="8">
    <source>
        <dbReference type="SAM" id="Phobius"/>
    </source>
</evidence>
<feature type="transmembrane region" description="Helical" evidence="8">
    <location>
        <begin position="656"/>
        <end position="675"/>
    </location>
</feature>
<name>A0ABZ1FK17_9ACTN</name>
<feature type="transmembrane region" description="Helical" evidence="8">
    <location>
        <begin position="207"/>
        <end position="225"/>
    </location>
</feature>
<evidence type="ECO:0000313" key="11">
    <source>
        <dbReference type="EMBL" id="WSB70782.1"/>
    </source>
</evidence>
<dbReference type="SUPFAM" id="SSF82866">
    <property type="entry name" value="Multidrug efflux transporter AcrB transmembrane domain"/>
    <property type="match status" value="2"/>
</dbReference>
<keyword evidence="12" id="KW-1185">Reference proteome</keyword>
<feature type="chain" id="PRO_5045663340" evidence="9">
    <location>
        <begin position="38"/>
        <end position="762"/>
    </location>
</feature>
<feature type="transmembrane region" description="Helical" evidence="8">
    <location>
        <begin position="605"/>
        <end position="624"/>
    </location>
</feature>
<evidence type="ECO:0000259" key="10">
    <source>
        <dbReference type="PROSITE" id="PS50156"/>
    </source>
</evidence>
<feature type="transmembrane region" description="Helical" evidence="8">
    <location>
        <begin position="572"/>
        <end position="593"/>
    </location>
</feature>
<feature type="transmembrane region" description="Helical" evidence="8">
    <location>
        <begin position="304"/>
        <end position="331"/>
    </location>
</feature>
<dbReference type="PANTHER" id="PTHR33406:SF11">
    <property type="entry name" value="MEMBRANE PROTEIN SCO6666-RELATED"/>
    <property type="match status" value="1"/>
</dbReference>
<keyword evidence="9" id="KW-0732">Signal</keyword>
<keyword evidence="3" id="KW-1003">Cell membrane</keyword>
<feature type="transmembrane region" description="Helical" evidence="8">
    <location>
        <begin position="541"/>
        <end position="560"/>
    </location>
</feature>
<feature type="domain" description="SSD" evidence="10">
    <location>
        <begin position="197"/>
        <end position="329"/>
    </location>
</feature>
<keyword evidence="5 8" id="KW-1133">Transmembrane helix</keyword>
<accession>A0ABZ1FK17</accession>